<comment type="subcellular location">
    <subcellularLocation>
        <location evidence="6">Cell outer membrane</location>
        <topology evidence="6">Lipid-anchor</topology>
    </subcellularLocation>
</comment>
<dbReference type="PANTHER" id="PTHR38098:SF1">
    <property type="entry name" value="LPS-ASSEMBLY LIPOPROTEIN LPTE"/>
    <property type="match status" value="1"/>
</dbReference>
<evidence type="ECO:0000313" key="8">
    <source>
        <dbReference type="EMBL" id="MCE2593579.1"/>
    </source>
</evidence>
<comment type="similarity">
    <text evidence="6">Belongs to the LptE lipoprotein family.</text>
</comment>
<dbReference type="InterPro" id="IPR007485">
    <property type="entry name" value="LPS_assembly_LptE"/>
</dbReference>
<evidence type="ECO:0000256" key="1">
    <source>
        <dbReference type="ARBA" id="ARBA00022729"/>
    </source>
</evidence>
<sequence>MSILKKASLALATLILVSACGFTPKGQVISRADINSVYLSTPDPYGQLTREIEQQLRFANIDILSQPDEQMYQLRVGGEQQSRRTISLYDNAQSAEYELGYSLQYQIVRPNKEPLSFTINIHRDFLENPEQALASSREAELMLNEMRETAAQRIVRRLTTLEP</sequence>
<evidence type="ECO:0000256" key="2">
    <source>
        <dbReference type="ARBA" id="ARBA00023136"/>
    </source>
</evidence>
<evidence type="ECO:0000256" key="4">
    <source>
        <dbReference type="ARBA" id="ARBA00023237"/>
    </source>
</evidence>
<keyword evidence="4 6" id="KW-0998">Cell outer membrane</keyword>
<organism evidence="8 9">
    <name type="scientific">Motilimonas cestriensis</name>
    <dbReference type="NCBI Taxonomy" id="2742685"/>
    <lineage>
        <taxon>Bacteria</taxon>
        <taxon>Pseudomonadati</taxon>
        <taxon>Pseudomonadota</taxon>
        <taxon>Gammaproteobacteria</taxon>
        <taxon>Alteromonadales</taxon>
        <taxon>Alteromonadales genera incertae sedis</taxon>
        <taxon>Motilimonas</taxon>
    </lineage>
</organism>
<dbReference type="RefSeq" id="WP_233051185.1">
    <property type="nucleotide sequence ID" value="NZ_JAIMJA010000002.1"/>
</dbReference>
<dbReference type="HAMAP" id="MF_01186">
    <property type="entry name" value="LPS_assembly_LptE"/>
    <property type="match status" value="1"/>
</dbReference>
<comment type="caution">
    <text evidence="8">The sequence shown here is derived from an EMBL/GenBank/DDBJ whole genome shotgun (WGS) entry which is preliminary data.</text>
</comment>
<evidence type="ECO:0000256" key="6">
    <source>
        <dbReference type="HAMAP-Rule" id="MF_01186"/>
    </source>
</evidence>
<feature type="chain" id="PRO_5047134796" description="LPS-assembly lipoprotein LptE" evidence="7">
    <location>
        <begin position="22"/>
        <end position="163"/>
    </location>
</feature>
<name>A0ABS8W3R8_9GAMM</name>
<dbReference type="PANTHER" id="PTHR38098">
    <property type="entry name" value="LPS-ASSEMBLY LIPOPROTEIN LPTE"/>
    <property type="match status" value="1"/>
</dbReference>
<accession>A0ABS8W3R8</accession>
<comment type="subunit">
    <text evidence="6">Component of the lipopolysaccharide transport and assembly complex. Interacts with LptD.</text>
</comment>
<keyword evidence="1 6" id="KW-0732">Signal</keyword>
<gene>
    <name evidence="6" type="primary">lptE</name>
    <name evidence="8" type="ORF">K6Y31_01980</name>
</gene>
<evidence type="ECO:0000256" key="5">
    <source>
        <dbReference type="ARBA" id="ARBA00023288"/>
    </source>
</evidence>
<dbReference type="Pfam" id="PF04390">
    <property type="entry name" value="LptE"/>
    <property type="match status" value="1"/>
</dbReference>
<reference evidence="8 9" key="1">
    <citation type="journal article" date="2022" name="Environ. Microbiol. Rep.">
        <title>Eco-phylogenetic analyses reveal divergent evolution of vitamin B12 metabolism in the marine bacterial family 'Psychromonadaceae'.</title>
        <authorList>
            <person name="Jin X."/>
            <person name="Yang Y."/>
            <person name="Cao H."/>
            <person name="Gao B."/>
            <person name="Zhao Z."/>
        </authorList>
    </citation>
    <scope>NUCLEOTIDE SEQUENCE [LARGE SCALE GENOMIC DNA]</scope>
    <source>
        <strain evidence="8 9">MKS20</strain>
    </source>
</reference>
<keyword evidence="5 6" id="KW-0449">Lipoprotein</keyword>
<dbReference type="Gene3D" id="3.30.160.150">
    <property type="entry name" value="Lipoprotein like domain"/>
    <property type="match status" value="1"/>
</dbReference>
<keyword evidence="3 6" id="KW-0564">Palmitate</keyword>
<proteinExistence type="inferred from homology"/>
<dbReference type="EMBL" id="JAIMJA010000002">
    <property type="protein sequence ID" value="MCE2593579.1"/>
    <property type="molecule type" value="Genomic_DNA"/>
</dbReference>
<protein>
    <recommendedName>
        <fullName evidence="6">LPS-assembly lipoprotein LptE</fullName>
    </recommendedName>
</protein>
<keyword evidence="2 6" id="KW-0472">Membrane</keyword>
<dbReference type="Proteomes" id="UP001201273">
    <property type="component" value="Unassembled WGS sequence"/>
</dbReference>
<dbReference type="PROSITE" id="PS51257">
    <property type="entry name" value="PROKAR_LIPOPROTEIN"/>
    <property type="match status" value="1"/>
</dbReference>
<evidence type="ECO:0000256" key="7">
    <source>
        <dbReference type="SAM" id="SignalP"/>
    </source>
</evidence>
<feature type="signal peptide" evidence="7">
    <location>
        <begin position="1"/>
        <end position="21"/>
    </location>
</feature>
<evidence type="ECO:0000313" key="9">
    <source>
        <dbReference type="Proteomes" id="UP001201273"/>
    </source>
</evidence>
<keyword evidence="9" id="KW-1185">Reference proteome</keyword>
<comment type="function">
    <text evidence="6">Together with LptD, is involved in the assembly of lipopolysaccharide (LPS) at the surface of the outer membrane. Required for the proper assembly of LptD. Binds LPS and may serve as the LPS recognition site at the outer membrane.</text>
</comment>
<evidence type="ECO:0000256" key="3">
    <source>
        <dbReference type="ARBA" id="ARBA00023139"/>
    </source>
</evidence>